<dbReference type="Gene3D" id="1.20.58.300">
    <property type="entry name" value="FlgN-like"/>
    <property type="match status" value="1"/>
</dbReference>
<dbReference type="GO" id="GO:0044780">
    <property type="term" value="P:bacterial-type flagellum assembly"/>
    <property type="evidence" value="ECO:0007669"/>
    <property type="project" value="InterPro"/>
</dbReference>
<evidence type="ECO:0000313" key="1">
    <source>
        <dbReference type="EMBL" id="AZQ53113.1"/>
    </source>
</evidence>
<dbReference type="SUPFAM" id="SSF140566">
    <property type="entry name" value="FlgN-like"/>
    <property type="match status" value="1"/>
</dbReference>
<dbReference type="EMBL" id="CP034546">
    <property type="protein sequence ID" value="AZQ53113.1"/>
    <property type="molecule type" value="Genomic_DNA"/>
</dbReference>
<evidence type="ECO:0008006" key="3">
    <source>
        <dbReference type="Google" id="ProtNLM"/>
    </source>
</evidence>
<protein>
    <recommendedName>
        <fullName evidence="3">Flagellar protein FlgN</fullName>
    </recommendedName>
</protein>
<accession>A0A3Q9F5H9</accession>
<organism evidence="1 2">
    <name type="scientific">Burkholderia cenocepacia</name>
    <dbReference type="NCBI Taxonomy" id="95486"/>
    <lineage>
        <taxon>Bacteria</taxon>
        <taxon>Pseudomonadati</taxon>
        <taxon>Pseudomonadota</taxon>
        <taxon>Betaproteobacteria</taxon>
        <taxon>Burkholderiales</taxon>
        <taxon>Burkholderiaceae</taxon>
        <taxon>Burkholderia</taxon>
        <taxon>Burkholderia cepacia complex</taxon>
    </lineage>
</organism>
<dbReference type="Proteomes" id="UP000277191">
    <property type="component" value="Chromosome 2"/>
</dbReference>
<evidence type="ECO:0000313" key="2">
    <source>
        <dbReference type="Proteomes" id="UP000277191"/>
    </source>
</evidence>
<gene>
    <name evidence="1" type="ORF">D5R55_19185</name>
</gene>
<sequence>MTGTGSPHQLLMDVIADSVGYRKLVQLLEDQFAAARQLDTVRLGVLAGVIAAEADAIDMRRRYRIERLGQVPGAVLELGRRLLADDRHAMQRASFIERCEEVKLLAARCHALTRRNSGLLVAQYEVMQRLVYGESHTYVPA</sequence>
<dbReference type="RefSeq" id="WP_126364799.1">
    <property type="nucleotide sequence ID" value="NZ_CP034546.1"/>
</dbReference>
<dbReference type="InterPro" id="IPR036679">
    <property type="entry name" value="FlgN-like_sf"/>
</dbReference>
<name>A0A3Q9F5H9_9BURK</name>
<dbReference type="AlphaFoldDB" id="A0A3Q9F5H9"/>
<reference evidence="1 2" key="1">
    <citation type="submission" date="2018-12" db="EMBL/GenBank/DDBJ databases">
        <title>Cadmium resistance mechanism in endophytic bacteria Burkholderia cenocepacia YG-3.</title>
        <authorList>
            <person name="Zhang X."/>
            <person name="Wang X."/>
            <person name="Zhu Y."/>
        </authorList>
    </citation>
    <scope>NUCLEOTIDE SEQUENCE [LARGE SCALE GENOMIC DNA]</scope>
    <source>
        <strain evidence="1 2">YG-3</strain>
    </source>
</reference>
<proteinExistence type="predicted"/>